<dbReference type="InterPro" id="IPR036179">
    <property type="entry name" value="Ig-like_dom_sf"/>
</dbReference>
<dbReference type="Pfam" id="PF13585">
    <property type="entry name" value="CHU_C"/>
    <property type="match status" value="1"/>
</dbReference>
<evidence type="ECO:0000256" key="1">
    <source>
        <dbReference type="SAM" id="SignalP"/>
    </source>
</evidence>
<gene>
    <name evidence="2" type="ORF">QW060_04150</name>
</gene>
<dbReference type="InterPro" id="IPR026341">
    <property type="entry name" value="T9SS_type_B"/>
</dbReference>
<keyword evidence="1" id="KW-0732">Signal</keyword>
<dbReference type="Proteomes" id="UP001242368">
    <property type="component" value="Unassembled WGS sequence"/>
</dbReference>
<comment type="caution">
    <text evidence="2">The sequence shown here is derived from an EMBL/GenBank/DDBJ whole genome shotgun (WGS) entry which is preliminary data.</text>
</comment>
<dbReference type="InterPro" id="IPR014756">
    <property type="entry name" value="Ig_E-set"/>
</dbReference>
<dbReference type="RefSeq" id="WP_290362392.1">
    <property type="nucleotide sequence ID" value="NZ_JAUFQU010000001.1"/>
</dbReference>
<reference evidence="3" key="1">
    <citation type="journal article" date="2019" name="Int. J. Syst. Evol. Microbiol.">
        <title>The Global Catalogue of Microorganisms (GCM) 10K type strain sequencing project: providing services to taxonomists for standard genome sequencing and annotation.</title>
        <authorList>
            <consortium name="The Broad Institute Genomics Platform"/>
            <consortium name="The Broad Institute Genome Sequencing Center for Infectious Disease"/>
            <person name="Wu L."/>
            <person name="Ma J."/>
        </authorList>
    </citation>
    <scope>NUCLEOTIDE SEQUENCE [LARGE SCALE GENOMIC DNA]</scope>
    <source>
        <strain evidence="3">CECT 7184</strain>
    </source>
</reference>
<dbReference type="NCBIfam" id="TIGR04131">
    <property type="entry name" value="Bac_Flav_CTERM"/>
    <property type="match status" value="1"/>
</dbReference>
<sequence>MIVQKHLKNKLNQTFILLMTLFFSTSLIAQSSQNTLLSTNNVMDCASHQISAISPASGSANAVISITGNGFSNAITSVKFNGVNATFSVVSTTLIKATVPVTAVSGTITVSTSSCTATSVTVFNVLNSTCANQGGDIFISELYDAPTGAYGVVEFYNPTNAAIVLNGTYELVRYGEIGNNTISWTLPLTGSIPANSTFLAVATGVNSCPITANMALTSGINENDEFRLLKNGTQIDIARAPNHVGYTVKRVASAIAPAATYAQADWSFATQSCADLGSHTSTVVSGEVITSQPSNAQVCTGSETVFTVAVTNASQATFQWKMLDSSGNWINVSGSGFSGAQTNSLTVTSDIALNNTQFYCQISYASCFLISNTVQITVSALPEVTLQITQPTCTILTGTLTVTPVSGNGLTYSIDGGTFQSAAVFSNINPGVHQIRVKNSEGCIAEISFTIQNPPAAPATPVVTVTQPTCSISTATVVVTAPVGAGLTYSLDNGTYQSSTTFSNVTPGAHIIKVKNAEGCTSEINVTIQNQPATPAQAATTITQPTCTNPTAAIQVTAPLGSGFSYSIDGGTFQTSPVFSGIAAGNHTLQVKNAAVCISEVNIVIQNAPGSPDVPVVVITQPTCNAPLGALQITTPVGNGLTYSLDGVTFQNQNTFTNIQPGTYTLSVKNTAGCITTKVIVVNEITEYPLEAVVKITQPTCAVPNATVQVLSPLVNGYQYSIDGVTFQSQPVFNNLQPGTYTMTVKNAGGCISTHTFVVNQISNFPPKPTVQITQPDCTHPTATIVVLTPSGNGLTYSIDGTNYQNSKNFENVIPGTYRVYVKNNDGCIAESDSVIIIPSDQQIAIIGSQGCIETPSGKIYMLEAIAVNGTDNLSGVTYIWTNSAGTIVGENKPSFNVSEYVSERSISVFDYPLEFEVTLQTANGCETSVKFVVESVICDIPKGISPNGDGLNDNFDLVGLHVLRLTIFNRDGREVYSKANYKYEWSGQSQNGNLLPSATYFYVIDMKDGTQKTGWVYLIREIQ</sequence>
<protein>
    <submittedName>
        <fullName evidence="2">Gliding motility-associated C-terminal domain-containing protein</fullName>
    </submittedName>
</protein>
<keyword evidence="3" id="KW-1185">Reference proteome</keyword>
<feature type="chain" id="PRO_5047531917" evidence="1">
    <location>
        <begin position="30"/>
        <end position="1024"/>
    </location>
</feature>
<evidence type="ECO:0000313" key="3">
    <source>
        <dbReference type="Proteomes" id="UP001242368"/>
    </source>
</evidence>
<dbReference type="InterPro" id="IPR013783">
    <property type="entry name" value="Ig-like_fold"/>
</dbReference>
<dbReference type="SUPFAM" id="SSF48726">
    <property type="entry name" value="Immunoglobulin"/>
    <property type="match status" value="1"/>
</dbReference>
<dbReference type="SUPFAM" id="SSF81296">
    <property type="entry name" value="E set domains"/>
    <property type="match status" value="1"/>
</dbReference>
<dbReference type="EMBL" id="JAUFQU010000001">
    <property type="protein sequence ID" value="MDN3706314.1"/>
    <property type="molecule type" value="Genomic_DNA"/>
</dbReference>
<name>A0ABT8CT96_9FLAO</name>
<feature type="signal peptide" evidence="1">
    <location>
        <begin position="1"/>
        <end position="29"/>
    </location>
</feature>
<evidence type="ECO:0000313" key="2">
    <source>
        <dbReference type="EMBL" id="MDN3706314.1"/>
    </source>
</evidence>
<dbReference type="Gene3D" id="2.60.40.10">
    <property type="entry name" value="Immunoglobulins"/>
    <property type="match status" value="2"/>
</dbReference>
<accession>A0ABT8CT96</accession>
<proteinExistence type="predicted"/>
<organism evidence="2 3">
    <name type="scientific">Paenimyroides ceti</name>
    <dbReference type="NCBI Taxonomy" id="395087"/>
    <lineage>
        <taxon>Bacteria</taxon>
        <taxon>Pseudomonadati</taxon>
        <taxon>Bacteroidota</taxon>
        <taxon>Flavobacteriia</taxon>
        <taxon>Flavobacteriales</taxon>
        <taxon>Flavobacteriaceae</taxon>
        <taxon>Paenimyroides</taxon>
    </lineage>
</organism>